<feature type="domain" description="NAD(P)-binding" evidence="2">
    <location>
        <begin position="15"/>
        <end position="121"/>
    </location>
</feature>
<dbReference type="OrthoDB" id="9774199at2"/>
<dbReference type="Gene3D" id="3.40.50.720">
    <property type="entry name" value="NAD(P)-binding Rossmann-like Domain"/>
    <property type="match status" value="1"/>
</dbReference>
<dbReference type="InterPro" id="IPR051207">
    <property type="entry name" value="ComplexI_NDUFA9_subunit"/>
</dbReference>
<gene>
    <name evidence="3" type="ORF">CHH64_15045</name>
</gene>
<dbReference type="EMBL" id="NPBV01000024">
    <property type="protein sequence ID" value="PAD20396.1"/>
    <property type="molecule type" value="Genomic_DNA"/>
</dbReference>
<dbReference type="AlphaFoldDB" id="A0A268A8E5"/>
<proteinExistence type="predicted"/>
<name>A0A268A8E5_9BACI</name>
<sequence length="485" mass="54409">MQTEQKKRPVVALTGASGYIGSHLLDKLKERFDIIALSRSGDKRENTEQVTWRSCDLFSQIDTEKGLQGADIAVYLVHSMSPSAKLTQARFEDMDVILADNFAQAAKKNGVKQIVYLSGIIPPEEKLSRHLRSRLEVEKILGSYGVPVTTVRAGLIVGPKGSSFPIAEKLVKRLPVMVLPSWTKTKTHPIALADVLTALQKSVGNKDVTDKAIDVGGPDVMTYKEMLEHLAGVMGKKLRSFNVPFPTVKLSRLWVKLVSGMPKETVYPLIESLSHPMVAQPSHYVEGISNGQISFDEAAKSAMEEEKQSKNSKHSKKTSLPSQPSRQDVRSVQRMPLPSGKDAGWAAKHYMSWVSDSLHPFVRTEVDEQLNCKIYLTFTKQPLLILSYAKERSTGHRALYYITGGLFANVKESQRGRIEFRQIPGKQEMVVAIHEYLPSLPWFVYKYTQAPIHMLVMFLYRKHLERLISHKQQPGLQIPQSAAQH</sequence>
<accession>A0A268A8E5</accession>
<evidence type="ECO:0000259" key="2">
    <source>
        <dbReference type="Pfam" id="PF13460"/>
    </source>
</evidence>
<dbReference type="RefSeq" id="WP_095233442.1">
    <property type="nucleotide sequence ID" value="NZ_NPBE01000077.1"/>
</dbReference>
<evidence type="ECO:0000313" key="4">
    <source>
        <dbReference type="Proteomes" id="UP000216013"/>
    </source>
</evidence>
<dbReference type="GO" id="GO:0044877">
    <property type="term" value="F:protein-containing complex binding"/>
    <property type="evidence" value="ECO:0007669"/>
    <property type="project" value="TreeGrafter"/>
</dbReference>
<organism evidence="3 4">
    <name type="scientific">Terribacillus saccharophilus</name>
    <dbReference type="NCBI Taxonomy" id="361277"/>
    <lineage>
        <taxon>Bacteria</taxon>
        <taxon>Bacillati</taxon>
        <taxon>Bacillota</taxon>
        <taxon>Bacilli</taxon>
        <taxon>Bacillales</taxon>
        <taxon>Bacillaceae</taxon>
        <taxon>Terribacillus</taxon>
    </lineage>
</organism>
<comment type="caution">
    <text evidence="3">The sequence shown here is derived from an EMBL/GenBank/DDBJ whole genome shotgun (WGS) entry which is preliminary data.</text>
</comment>
<feature type="compositionally biased region" description="Basic and acidic residues" evidence="1">
    <location>
        <begin position="299"/>
        <end position="309"/>
    </location>
</feature>
<dbReference type="Proteomes" id="UP000216013">
    <property type="component" value="Unassembled WGS sequence"/>
</dbReference>
<evidence type="ECO:0000256" key="1">
    <source>
        <dbReference type="SAM" id="MobiDB-lite"/>
    </source>
</evidence>
<evidence type="ECO:0000313" key="3">
    <source>
        <dbReference type="EMBL" id="PAD20396.1"/>
    </source>
</evidence>
<feature type="region of interest" description="Disordered" evidence="1">
    <location>
        <begin position="299"/>
        <end position="338"/>
    </location>
</feature>
<dbReference type="SUPFAM" id="SSF51735">
    <property type="entry name" value="NAD(P)-binding Rossmann-fold domains"/>
    <property type="match status" value="1"/>
</dbReference>
<dbReference type="InterPro" id="IPR016040">
    <property type="entry name" value="NAD(P)-bd_dom"/>
</dbReference>
<dbReference type="PANTHER" id="PTHR12126">
    <property type="entry name" value="NADH-UBIQUINONE OXIDOREDUCTASE 39 KDA SUBUNIT-RELATED"/>
    <property type="match status" value="1"/>
</dbReference>
<dbReference type="Pfam" id="PF13460">
    <property type="entry name" value="NAD_binding_10"/>
    <property type="match status" value="1"/>
</dbReference>
<dbReference type="InterPro" id="IPR036291">
    <property type="entry name" value="NAD(P)-bd_dom_sf"/>
</dbReference>
<protein>
    <submittedName>
        <fullName evidence="3">NmrA family protein</fullName>
    </submittedName>
</protein>
<reference evidence="3 4" key="1">
    <citation type="submission" date="2017-07" db="EMBL/GenBank/DDBJ databases">
        <title>Isolation and whole genome analysis of endospore-forming bacteria from heroin.</title>
        <authorList>
            <person name="Kalinowski J."/>
            <person name="Ahrens B."/>
            <person name="Al-Dilaimi A."/>
            <person name="Winkler A."/>
            <person name="Wibberg D."/>
            <person name="Schleenbecker U."/>
            <person name="Ruckert C."/>
            <person name="Wolfel R."/>
            <person name="Grass G."/>
        </authorList>
    </citation>
    <scope>NUCLEOTIDE SEQUENCE [LARGE SCALE GENOMIC DNA]</scope>
    <source>
        <strain evidence="3 4">7528</strain>
    </source>
</reference>
<dbReference type="PANTHER" id="PTHR12126:SF11">
    <property type="entry name" value="NADH DEHYDROGENASE [UBIQUINONE] 1 ALPHA SUBCOMPLEX SUBUNIT 9, MITOCHONDRIAL"/>
    <property type="match status" value="1"/>
</dbReference>